<evidence type="ECO:0000313" key="2">
    <source>
        <dbReference type="EMBL" id="KJX94114.1"/>
    </source>
</evidence>
<reference evidence="2 3" key="1">
    <citation type="submission" date="2015-03" db="EMBL/GenBank/DDBJ databases">
        <title>RNA-seq based gene annotation and comparative genomics of four Zymoseptoria species reveal species-specific pathogenicity related genes and transposable element activity.</title>
        <authorList>
            <person name="Grandaubert J."/>
            <person name="Bhattacharyya A."/>
            <person name="Stukenbrock E.H."/>
        </authorList>
    </citation>
    <scope>NUCLEOTIDE SEQUENCE [LARGE SCALE GENOMIC DNA]</scope>
    <source>
        <strain evidence="2 3">Zb18110</strain>
    </source>
</reference>
<evidence type="ECO:0008006" key="4">
    <source>
        <dbReference type="Google" id="ProtNLM"/>
    </source>
</evidence>
<dbReference type="AlphaFoldDB" id="A0A0F4G9U6"/>
<accession>A0A0F4G9U6</accession>
<proteinExistence type="predicted"/>
<evidence type="ECO:0000256" key="1">
    <source>
        <dbReference type="SAM" id="MobiDB-lite"/>
    </source>
</evidence>
<feature type="region of interest" description="Disordered" evidence="1">
    <location>
        <begin position="19"/>
        <end position="104"/>
    </location>
</feature>
<dbReference type="OrthoDB" id="529205at2759"/>
<dbReference type="EMBL" id="LAFY01004175">
    <property type="protein sequence ID" value="KJX94114.1"/>
    <property type="molecule type" value="Genomic_DNA"/>
</dbReference>
<keyword evidence="3" id="KW-1185">Reference proteome</keyword>
<protein>
    <recommendedName>
        <fullName evidence="4">Mitochondrial carrier protein pet8</fullName>
    </recommendedName>
</protein>
<gene>
    <name evidence="2" type="ORF">TI39_contig4216g00004</name>
</gene>
<name>A0A0F4G9U6_9PEZI</name>
<sequence>MVRPAFQLAARHAPRTLRTTAPFRALSSSQPLRLKEDKEQSPQELENAKKEQFNSKEKRQELESDSEAHVKADRQNVKDHDQHMEDLQKQTAQQKEKEHPAGKA</sequence>
<feature type="compositionally biased region" description="Basic and acidic residues" evidence="1">
    <location>
        <begin position="33"/>
        <end position="104"/>
    </location>
</feature>
<comment type="caution">
    <text evidence="2">The sequence shown here is derived from an EMBL/GenBank/DDBJ whole genome shotgun (WGS) entry which is preliminary data.</text>
</comment>
<dbReference type="Proteomes" id="UP000033647">
    <property type="component" value="Unassembled WGS sequence"/>
</dbReference>
<organism evidence="2 3">
    <name type="scientific">Zymoseptoria brevis</name>
    <dbReference type="NCBI Taxonomy" id="1047168"/>
    <lineage>
        <taxon>Eukaryota</taxon>
        <taxon>Fungi</taxon>
        <taxon>Dikarya</taxon>
        <taxon>Ascomycota</taxon>
        <taxon>Pezizomycotina</taxon>
        <taxon>Dothideomycetes</taxon>
        <taxon>Dothideomycetidae</taxon>
        <taxon>Mycosphaerellales</taxon>
        <taxon>Mycosphaerellaceae</taxon>
        <taxon>Zymoseptoria</taxon>
    </lineage>
</organism>
<evidence type="ECO:0000313" key="3">
    <source>
        <dbReference type="Proteomes" id="UP000033647"/>
    </source>
</evidence>